<proteinExistence type="predicted"/>
<protein>
    <submittedName>
        <fullName evidence="1">Unannotated protein</fullName>
    </submittedName>
</protein>
<dbReference type="InterPro" id="IPR020835">
    <property type="entry name" value="Catalase_sf"/>
</dbReference>
<evidence type="ECO:0000313" key="1">
    <source>
        <dbReference type="EMBL" id="CAB4944305.1"/>
    </source>
</evidence>
<sequence>MPTTHRPPESRRPKVVLAPVGLVFGTLAGVRRDRSMHGPGIAHRARLELDPPAGLVDGAPLFQRRAAFDATVRFSRGIGLPQPAADLLGVAIRVHDAHGPGEPQDLLVTSSGGRPVTRRMLLPACDGFFGQWFSSVLPYRVGTRRTLLGLRATAPATGSGTDFERLEATARAGGPEFALALADGPGWTRVGTLRIGERLPDDEATTLVFDPWTTSGGIRPVGVLNRLRAGAYPASRRVREALWARGVGRGADAAR</sequence>
<name>A0A6J7JLQ6_9ZZZZ</name>
<dbReference type="GO" id="GO:0020037">
    <property type="term" value="F:heme binding"/>
    <property type="evidence" value="ECO:0007669"/>
    <property type="project" value="InterPro"/>
</dbReference>
<reference evidence="1" key="1">
    <citation type="submission" date="2020-05" db="EMBL/GenBank/DDBJ databases">
        <authorList>
            <person name="Chiriac C."/>
            <person name="Salcher M."/>
            <person name="Ghai R."/>
            <person name="Kavagutti S V."/>
        </authorList>
    </citation>
    <scope>NUCLEOTIDE SEQUENCE</scope>
</reference>
<dbReference type="EMBL" id="CAFBMK010000275">
    <property type="protein sequence ID" value="CAB4944305.1"/>
    <property type="molecule type" value="Genomic_DNA"/>
</dbReference>
<accession>A0A6J7JLQ6</accession>
<gene>
    <name evidence="1" type="ORF">UFOPK3564_03135</name>
</gene>
<organism evidence="1">
    <name type="scientific">freshwater metagenome</name>
    <dbReference type="NCBI Taxonomy" id="449393"/>
    <lineage>
        <taxon>unclassified sequences</taxon>
        <taxon>metagenomes</taxon>
        <taxon>ecological metagenomes</taxon>
    </lineage>
</organism>
<dbReference type="SUPFAM" id="SSF56634">
    <property type="entry name" value="Heme-dependent catalase-like"/>
    <property type="match status" value="1"/>
</dbReference>
<dbReference type="AlphaFoldDB" id="A0A6J7JLQ6"/>